<evidence type="ECO:0000313" key="11">
    <source>
        <dbReference type="Proteomes" id="UP000053091"/>
    </source>
</evidence>
<dbReference type="GO" id="GO:0003677">
    <property type="term" value="F:DNA binding"/>
    <property type="evidence" value="ECO:0007669"/>
    <property type="project" value="InterPro"/>
</dbReference>
<dbReference type="SUPFAM" id="SSF48019">
    <property type="entry name" value="post-AAA+ oligomerization domain-like"/>
    <property type="match status" value="1"/>
</dbReference>
<dbReference type="Gene3D" id="3.40.50.300">
    <property type="entry name" value="P-loop containing nucleotide triphosphate hydrolases"/>
    <property type="match status" value="1"/>
</dbReference>
<dbReference type="RefSeq" id="WP_062038420.1">
    <property type="nucleotide sequence ID" value="NZ_DF968182.1"/>
</dbReference>
<evidence type="ECO:0000313" key="10">
    <source>
        <dbReference type="EMBL" id="GAP42515.1"/>
    </source>
</evidence>
<dbReference type="OrthoDB" id="1172326at2"/>
<dbReference type="InterPro" id="IPR005790">
    <property type="entry name" value="DNA_polIII_delta"/>
</dbReference>
<dbReference type="PATRIC" id="fig|1678841.3.peg.734"/>
<dbReference type="PANTHER" id="PTHR34388:SF1">
    <property type="entry name" value="DNA POLYMERASE III SUBUNIT DELTA"/>
    <property type="match status" value="1"/>
</dbReference>
<dbReference type="Gene3D" id="1.10.8.60">
    <property type="match status" value="1"/>
</dbReference>
<evidence type="ECO:0000256" key="4">
    <source>
        <dbReference type="ARBA" id="ARBA00022695"/>
    </source>
</evidence>
<reference evidence="10" key="1">
    <citation type="journal article" date="2015" name="Genome Announc.">
        <title>Draft Genome Sequence of Bacteroidales Strain TBC1, a Novel Isolate from a Methanogenic Wastewater Treatment System.</title>
        <authorList>
            <person name="Tourlousse D.M."/>
            <person name="Matsuura N."/>
            <person name="Sun L."/>
            <person name="Toyonaga M."/>
            <person name="Kuroda K."/>
            <person name="Ohashi A."/>
            <person name="Cruz R."/>
            <person name="Yamaguchi T."/>
            <person name="Sekiguchi Y."/>
        </authorList>
    </citation>
    <scope>NUCLEOTIDE SEQUENCE [LARGE SCALE GENOMIC DNA]</scope>
    <source>
        <strain evidence="10">TBC1</strain>
    </source>
</reference>
<evidence type="ECO:0000256" key="2">
    <source>
        <dbReference type="ARBA" id="ARBA00017703"/>
    </source>
</evidence>
<dbReference type="PANTHER" id="PTHR34388">
    <property type="entry name" value="DNA POLYMERASE III SUBUNIT DELTA"/>
    <property type="match status" value="1"/>
</dbReference>
<dbReference type="GO" id="GO:0009360">
    <property type="term" value="C:DNA polymerase III complex"/>
    <property type="evidence" value="ECO:0007669"/>
    <property type="project" value="InterPro"/>
</dbReference>
<keyword evidence="4" id="KW-0548">Nucleotidyltransferase</keyword>
<keyword evidence="3" id="KW-0808">Transferase</keyword>
<evidence type="ECO:0000259" key="9">
    <source>
        <dbReference type="Pfam" id="PF06144"/>
    </source>
</evidence>
<evidence type="ECO:0000256" key="8">
    <source>
        <dbReference type="ARBA" id="ARBA00049244"/>
    </source>
</evidence>
<feature type="domain" description="DNA polymerase III delta N-terminal" evidence="9">
    <location>
        <begin position="21"/>
        <end position="134"/>
    </location>
</feature>
<dbReference type="GO" id="GO:0006261">
    <property type="term" value="P:DNA-templated DNA replication"/>
    <property type="evidence" value="ECO:0007669"/>
    <property type="project" value="TreeGrafter"/>
</dbReference>
<dbReference type="AlphaFoldDB" id="A0A0S7C174"/>
<keyword evidence="11" id="KW-1185">Reference proteome</keyword>
<proteinExistence type="inferred from homology"/>
<accession>A0A0S7C174</accession>
<evidence type="ECO:0000256" key="5">
    <source>
        <dbReference type="ARBA" id="ARBA00022705"/>
    </source>
</evidence>
<name>A0A0S7C174_9BACT</name>
<dbReference type="STRING" id="1678841.TBC1_11646"/>
<evidence type="ECO:0000256" key="6">
    <source>
        <dbReference type="ARBA" id="ARBA00022932"/>
    </source>
</evidence>
<dbReference type="EC" id="2.7.7.7" evidence="1"/>
<protein>
    <recommendedName>
        <fullName evidence="2">DNA polymerase III subunit delta</fullName>
        <ecNumber evidence="1">2.7.7.7</ecNumber>
    </recommendedName>
</protein>
<keyword evidence="5" id="KW-0235">DNA replication</keyword>
<gene>
    <name evidence="10" type="ORF">TBC1_11646</name>
</gene>
<evidence type="ECO:0000256" key="1">
    <source>
        <dbReference type="ARBA" id="ARBA00012417"/>
    </source>
</evidence>
<dbReference type="GO" id="GO:0003887">
    <property type="term" value="F:DNA-directed DNA polymerase activity"/>
    <property type="evidence" value="ECO:0007669"/>
    <property type="project" value="UniProtKB-KW"/>
</dbReference>
<dbReference type="EMBL" id="DF968182">
    <property type="protein sequence ID" value="GAP42515.1"/>
    <property type="molecule type" value="Genomic_DNA"/>
</dbReference>
<comment type="catalytic activity">
    <reaction evidence="8">
        <text>DNA(n) + a 2'-deoxyribonucleoside 5'-triphosphate = DNA(n+1) + diphosphate</text>
        <dbReference type="Rhea" id="RHEA:22508"/>
        <dbReference type="Rhea" id="RHEA-COMP:17339"/>
        <dbReference type="Rhea" id="RHEA-COMP:17340"/>
        <dbReference type="ChEBI" id="CHEBI:33019"/>
        <dbReference type="ChEBI" id="CHEBI:61560"/>
        <dbReference type="ChEBI" id="CHEBI:173112"/>
        <dbReference type="EC" id="2.7.7.7"/>
    </reaction>
</comment>
<evidence type="ECO:0000256" key="3">
    <source>
        <dbReference type="ARBA" id="ARBA00022679"/>
    </source>
</evidence>
<sequence>MTTDFNRILSDLKKRIYYPVYLLSGEEPYFIDLISDAIEREVLSDIEKEFNQTILYGRDVNASIILDHAKRYPMMSSHQVVIVKEAQEIKTLDDLIPYIEKPLNTTILVLCYKYKKFDKRKSIYKLIDKKGVVFDSARIYEEKIPGWIVAQVETSGYSISPKASSMISDALGNDLSKVSNELGKLYINLPKGSLITEKLVEDNIGISKDYNFFELQKALVNRNIPKANRIIAYFASNPKENPLIKNVILLFHFFSKVLLYHSVRSKSDAEAASVLGVQAYFLNDYKTAVRCYSPGKVVEIIGLLREYDLKSKGVDAGSATDGELTKELIYKILH</sequence>
<dbReference type="SUPFAM" id="SSF52540">
    <property type="entry name" value="P-loop containing nucleoside triphosphate hydrolases"/>
    <property type="match status" value="1"/>
</dbReference>
<comment type="similarity">
    <text evidence="7">Belongs to the DNA polymerase HolA subunit family.</text>
</comment>
<dbReference type="Pfam" id="PF06144">
    <property type="entry name" value="DNA_pol3_delta"/>
    <property type="match status" value="1"/>
</dbReference>
<dbReference type="Gene3D" id="1.20.272.10">
    <property type="match status" value="1"/>
</dbReference>
<dbReference type="Proteomes" id="UP000053091">
    <property type="component" value="Unassembled WGS sequence"/>
</dbReference>
<organism evidence="10">
    <name type="scientific">Lentimicrobium saccharophilum</name>
    <dbReference type="NCBI Taxonomy" id="1678841"/>
    <lineage>
        <taxon>Bacteria</taxon>
        <taxon>Pseudomonadati</taxon>
        <taxon>Bacteroidota</taxon>
        <taxon>Bacteroidia</taxon>
        <taxon>Bacteroidales</taxon>
        <taxon>Lentimicrobiaceae</taxon>
        <taxon>Lentimicrobium</taxon>
    </lineage>
</organism>
<dbReference type="InterPro" id="IPR027417">
    <property type="entry name" value="P-loop_NTPase"/>
</dbReference>
<dbReference type="InterPro" id="IPR008921">
    <property type="entry name" value="DNA_pol3_clamp-load_cplx_C"/>
</dbReference>
<keyword evidence="6" id="KW-0239">DNA-directed DNA polymerase</keyword>
<dbReference type="NCBIfam" id="TIGR01128">
    <property type="entry name" value="holA"/>
    <property type="match status" value="1"/>
</dbReference>
<dbReference type="InterPro" id="IPR010372">
    <property type="entry name" value="DNA_pol3_delta_N"/>
</dbReference>
<evidence type="ECO:0000256" key="7">
    <source>
        <dbReference type="ARBA" id="ARBA00034754"/>
    </source>
</evidence>